<dbReference type="Proteomes" id="UP000053051">
    <property type="component" value="Unassembled WGS sequence"/>
</dbReference>
<dbReference type="EC" id="2.8.1.1" evidence="4"/>
<dbReference type="SMART" id="SM00450">
    <property type="entry name" value="RHOD"/>
    <property type="match status" value="2"/>
</dbReference>
<keyword evidence="1 4" id="KW-0808">Transferase</keyword>
<evidence type="ECO:0000256" key="1">
    <source>
        <dbReference type="ARBA" id="ARBA00022679"/>
    </source>
</evidence>
<accession>M1WZQ6</accession>
<dbReference type="Gene3D" id="3.40.250.10">
    <property type="entry name" value="Rhodanese-like domain"/>
    <property type="match status" value="2"/>
</dbReference>
<dbReference type="CDD" id="cd01449">
    <property type="entry name" value="TST_Repeat_2"/>
    <property type="match status" value="1"/>
</dbReference>
<evidence type="ECO:0000313" key="4">
    <source>
        <dbReference type="EMBL" id="CCH67013.1"/>
    </source>
</evidence>
<keyword evidence="5" id="KW-1185">Reference proteome</keyword>
<dbReference type="PANTHER" id="PTHR11364">
    <property type="entry name" value="THIOSULFATE SULFERTANSFERASE"/>
    <property type="match status" value="1"/>
</dbReference>
<dbReference type="PROSITE" id="PS51257">
    <property type="entry name" value="PROKAR_LIPOPROTEIN"/>
    <property type="match status" value="1"/>
</dbReference>
<dbReference type="Pfam" id="PF00581">
    <property type="entry name" value="Rhodanese"/>
    <property type="match status" value="2"/>
</dbReference>
<feature type="domain" description="Rhodanese" evidence="3">
    <location>
        <begin position="24"/>
        <end position="144"/>
    </location>
</feature>
<evidence type="ECO:0000313" key="5">
    <source>
        <dbReference type="Proteomes" id="UP000053051"/>
    </source>
</evidence>
<sequence>MNKKLWLMNNHLVVSCDWLKKNLADPQIVIADCRFSLGKGNLGRHKYQHGHIQGSYYLDLNHDLSSPVRQHGGRHPLPKPELFSQKLSAIGIERQKTLVVAYDDSFQPFASRLWWLLKYMGHEQVRVLDGGFNAWLTAGYDLTDTIPNLCEGNFIPNIQPQMVAERESVEQCKDLPGVVLVDSRTVERYKGIQEPIDKVAGHIPGAVNFPWQQAIDCQGYFFSSLEQRQRWLEIEKIKDIIVYCGSGVTACVNLLSLELAGIQNAKLYTGGWSDWISY</sequence>
<comment type="caution">
    <text evidence="4">The sequence shown here is derived from an EMBL/GenBank/DDBJ whole genome shotgun (WGS) entry which is preliminary data.</text>
</comment>
<gene>
    <name evidence="4" type="ORF">RINTHH_8580</name>
</gene>
<protein>
    <submittedName>
        <fullName evidence="4">Thiosulfate sulfurtransferase, rhodanese</fullName>
        <ecNumber evidence="4">2.8.1.1</ecNumber>
    </submittedName>
</protein>
<dbReference type="PROSITE" id="PS50206">
    <property type="entry name" value="RHODANESE_3"/>
    <property type="match status" value="2"/>
</dbReference>
<reference evidence="5" key="2">
    <citation type="submission" date="2016-01" db="EMBL/GenBank/DDBJ databases">
        <title>Diatom-associated endosymboitic cyanobacterium lacks core nitrogen metabolism enzymes.</title>
        <authorList>
            <person name="Hilton J.A."/>
            <person name="Foster R.A."/>
            <person name="Tripp H.J."/>
            <person name="Carter B.J."/>
            <person name="Zehr J.P."/>
            <person name="Villareal T.A."/>
        </authorList>
    </citation>
    <scope>NUCLEOTIDE SEQUENCE [LARGE SCALE GENOMIC DNA]</scope>
    <source>
        <strain evidence="5">HH01</strain>
    </source>
</reference>
<dbReference type="EMBL" id="CAIY01000031">
    <property type="protein sequence ID" value="CCH67013.1"/>
    <property type="molecule type" value="Genomic_DNA"/>
</dbReference>
<dbReference type="AlphaFoldDB" id="M1WZQ6"/>
<dbReference type="CDD" id="cd01448">
    <property type="entry name" value="TST_Repeat_1"/>
    <property type="match status" value="1"/>
</dbReference>
<name>M1WZQ6_9NOST</name>
<dbReference type="InterPro" id="IPR001763">
    <property type="entry name" value="Rhodanese-like_dom"/>
</dbReference>
<feature type="domain" description="Rhodanese" evidence="3">
    <location>
        <begin position="174"/>
        <end position="277"/>
    </location>
</feature>
<dbReference type="STRING" id="1165094.RINTHH_8580"/>
<reference evidence="4 5" key="1">
    <citation type="submission" date="2012-05" db="EMBL/GenBank/DDBJ databases">
        <authorList>
            <person name="Hilton J."/>
        </authorList>
    </citation>
    <scope>NUCLEOTIDE SEQUENCE [LARGE SCALE GENOMIC DNA]</scope>
    <source>
        <strain evidence="4 5">HH01</strain>
    </source>
</reference>
<dbReference type="PANTHER" id="PTHR11364:SF27">
    <property type="entry name" value="SULFURTRANSFERASE"/>
    <property type="match status" value="1"/>
</dbReference>
<dbReference type="InterPro" id="IPR036873">
    <property type="entry name" value="Rhodanese-like_dom_sf"/>
</dbReference>
<dbReference type="SUPFAM" id="SSF52821">
    <property type="entry name" value="Rhodanese/Cell cycle control phosphatase"/>
    <property type="match status" value="2"/>
</dbReference>
<evidence type="ECO:0000259" key="3">
    <source>
        <dbReference type="PROSITE" id="PS50206"/>
    </source>
</evidence>
<keyword evidence="2" id="KW-0677">Repeat</keyword>
<evidence type="ECO:0000256" key="2">
    <source>
        <dbReference type="ARBA" id="ARBA00022737"/>
    </source>
</evidence>
<proteinExistence type="predicted"/>
<dbReference type="GO" id="GO:0004792">
    <property type="term" value="F:thiosulfate-cyanide sulfurtransferase activity"/>
    <property type="evidence" value="ECO:0007669"/>
    <property type="project" value="UniProtKB-EC"/>
</dbReference>
<organism evidence="4 5">
    <name type="scientific">Richelia intracellularis HH01</name>
    <dbReference type="NCBI Taxonomy" id="1165094"/>
    <lineage>
        <taxon>Bacteria</taxon>
        <taxon>Bacillati</taxon>
        <taxon>Cyanobacteriota</taxon>
        <taxon>Cyanophyceae</taxon>
        <taxon>Nostocales</taxon>
        <taxon>Nostocaceae</taxon>
        <taxon>Richelia</taxon>
    </lineage>
</organism>
<dbReference type="InterPro" id="IPR045078">
    <property type="entry name" value="TST/MPST-like"/>
</dbReference>